<dbReference type="AlphaFoldDB" id="A0A6J6E7U5"/>
<proteinExistence type="predicted"/>
<name>A0A6J6E7U5_9ZZZZ</name>
<evidence type="ECO:0000256" key="2">
    <source>
        <dbReference type="ARBA" id="ARBA00022692"/>
    </source>
</evidence>
<evidence type="ECO:0000256" key="5">
    <source>
        <dbReference type="SAM" id="Phobius"/>
    </source>
</evidence>
<dbReference type="NCBIfam" id="TIGR00367">
    <property type="entry name" value="calcium/sodium antiporter"/>
    <property type="match status" value="1"/>
</dbReference>
<dbReference type="PANTHER" id="PTHR10846:SF8">
    <property type="entry name" value="INNER MEMBRANE PROTEIN YRBG"/>
    <property type="match status" value="1"/>
</dbReference>
<dbReference type="PANTHER" id="PTHR10846">
    <property type="entry name" value="SODIUM/POTASSIUM/CALCIUM EXCHANGER"/>
    <property type="match status" value="1"/>
</dbReference>
<dbReference type="GO" id="GO:0005262">
    <property type="term" value="F:calcium channel activity"/>
    <property type="evidence" value="ECO:0007669"/>
    <property type="project" value="TreeGrafter"/>
</dbReference>
<evidence type="ECO:0000256" key="4">
    <source>
        <dbReference type="ARBA" id="ARBA00023136"/>
    </source>
</evidence>
<keyword evidence="4 5" id="KW-0472">Membrane</keyword>
<accession>A0A6J6E7U5</accession>
<feature type="transmembrane region" description="Helical" evidence="5">
    <location>
        <begin position="78"/>
        <end position="96"/>
    </location>
</feature>
<comment type="subcellular location">
    <subcellularLocation>
        <location evidence="1">Membrane</location>
        <topology evidence="1">Multi-pass membrane protein</topology>
    </subcellularLocation>
</comment>
<reference evidence="7" key="1">
    <citation type="submission" date="2020-05" db="EMBL/GenBank/DDBJ databases">
        <authorList>
            <person name="Chiriac C."/>
            <person name="Salcher M."/>
            <person name="Ghai R."/>
            <person name="Kavagutti S V."/>
        </authorList>
    </citation>
    <scope>NUCLEOTIDE SEQUENCE</scope>
</reference>
<feature type="domain" description="Sodium/calcium exchanger membrane region" evidence="6">
    <location>
        <begin position="169"/>
        <end position="312"/>
    </location>
</feature>
<keyword evidence="3 5" id="KW-1133">Transmembrane helix</keyword>
<keyword evidence="2 5" id="KW-0812">Transmembrane</keyword>
<feature type="transmembrane region" description="Helical" evidence="5">
    <location>
        <begin position="328"/>
        <end position="351"/>
    </location>
</feature>
<gene>
    <name evidence="7" type="ORF">UFOPK1693_00793</name>
</gene>
<dbReference type="GO" id="GO:0005886">
    <property type="term" value="C:plasma membrane"/>
    <property type="evidence" value="ECO:0007669"/>
    <property type="project" value="TreeGrafter"/>
</dbReference>
<evidence type="ECO:0000259" key="6">
    <source>
        <dbReference type="Pfam" id="PF01699"/>
    </source>
</evidence>
<dbReference type="Gene3D" id="1.20.1420.30">
    <property type="entry name" value="NCX, central ion-binding region"/>
    <property type="match status" value="1"/>
</dbReference>
<feature type="transmembrane region" description="Helical" evidence="5">
    <location>
        <begin position="126"/>
        <end position="146"/>
    </location>
</feature>
<organism evidence="7">
    <name type="scientific">freshwater metagenome</name>
    <dbReference type="NCBI Taxonomy" id="449393"/>
    <lineage>
        <taxon>unclassified sequences</taxon>
        <taxon>metagenomes</taxon>
        <taxon>ecological metagenomes</taxon>
    </lineage>
</organism>
<protein>
    <submittedName>
        <fullName evidence="7">Unannotated protein</fullName>
    </submittedName>
</protein>
<feature type="transmembrane region" description="Helical" evidence="5">
    <location>
        <begin position="238"/>
        <end position="261"/>
    </location>
</feature>
<dbReference type="GO" id="GO:0006874">
    <property type="term" value="P:intracellular calcium ion homeostasis"/>
    <property type="evidence" value="ECO:0007669"/>
    <property type="project" value="TreeGrafter"/>
</dbReference>
<dbReference type="InterPro" id="IPR044880">
    <property type="entry name" value="NCX_ion-bd_dom_sf"/>
</dbReference>
<feature type="domain" description="Sodium/calcium exchanger membrane region" evidence="6">
    <location>
        <begin position="5"/>
        <end position="142"/>
    </location>
</feature>
<feature type="transmembrane region" description="Helical" evidence="5">
    <location>
        <begin position="103"/>
        <end position="120"/>
    </location>
</feature>
<feature type="transmembrane region" description="Helical" evidence="5">
    <location>
        <begin position="267"/>
        <end position="291"/>
    </location>
</feature>
<dbReference type="InterPro" id="IPR004481">
    <property type="entry name" value="K/Na/Ca-exchanger"/>
</dbReference>
<evidence type="ECO:0000256" key="1">
    <source>
        <dbReference type="ARBA" id="ARBA00004141"/>
    </source>
</evidence>
<dbReference type="InterPro" id="IPR004837">
    <property type="entry name" value="NaCa_Exmemb"/>
</dbReference>
<dbReference type="Pfam" id="PF01699">
    <property type="entry name" value="Na_Ca_ex"/>
    <property type="match status" value="2"/>
</dbReference>
<evidence type="ECO:0000313" key="7">
    <source>
        <dbReference type="EMBL" id="CAB4572227.1"/>
    </source>
</evidence>
<feature type="transmembrane region" description="Helical" evidence="5">
    <location>
        <begin position="166"/>
        <end position="188"/>
    </location>
</feature>
<dbReference type="EMBL" id="CAEZTO010000010">
    <property type="protein sequence ID" value="CAB4572227.1"/>
    <property type="molecule type" value="Genomic_DNA"/>
</dbReference>
<feature type="transmembrane region" description="Helical" evidence="5">
    <location>
        <begin position="200"/>
        <end position="226"/>
    </location>
</feature>
<sequence>MLIDILLVTAGLILLILGGEALVRGASTLASKAGISPLVIGLVVVSAATSAPEFAVTVGAVLNGEPDLAVGNVVGSNIVNVLFILGASALVAPLIIKRQLVRFDIPFMLVLSVVVLLLSLDGNVGLLDGLLLLMALAAHTIASIVLGRREKNATETLPLNSKPVSIWLALILLAVGIGLLVLGAQSLVAGAVSIATNLGVSSLVIGLTVVAVGTSLPELATSIVAIRKGETDMAVGNIVGSNIFNIGMVLGLPAVLFGSGIPVAQSLIAIDMPLMIAAAVALLPMAFTGLVLARWEGVLFVSMYVAYTLYLVLASTEHDAASGFTLVMLWFVIPLIAATLIAITAFEIGLLRGKRLAKKQEVDSA</sequence>
<evidence type="ECO:0000256" key="3">
    <source>
        <dbReference type="ARBA" id="ARBA00022989"/>
    </source>
</evidence>
<dbReference type="GO" id="GO:0008273">
    <property type="term" value="F:calcium, potassium:sodium antiporter activity"/>
    <property type="evidence" value="ECO:0007669"/>
    <property type="project" value="TreeGrafter"/>
</dbReference>
<feature type="transmembrane region" description="Helical" evidence="5">
    <location>
        <begin position="298"/>
        <end position="316"/>
    </location>
</feature>